<evidence type="ECO:0000313" key="7">
    <source>
        <dbReference type="Proteomes" id="UP000733858"/>
    </source>
</evidence>
<sequence length="328" mass="35337">MSRIAILVPGKIHERVLERLKDRFEIIAVAREEKLALDGETAGRIRGVAVSGAFPGTWMDQLPGVEVIASFGVGYDGMDVKRAAEKGIVVTNTPDVLNDEVADTALGLLLNTIRELPRAEAWLRAGNWKPGTAYPLSRFSLKGRHVGLYGLGRIGLEIAKRLEPFKVKISYHTRSRHADAPYDYYPTLKGLAEAVDTLIAIVPKTPQTHKTIDADILAALGPNGILVNVGRGWTVDEEALSAALASGALGAAGLDVFYEEPTVPATLMEPANAVLLPHVASASVPTRNAMADLVADNLIAWFEKGAALTPVPETPQKVWRRDGSSWRA</sequence>
<dbReference type="CDD" id="cd12156">
    <property type="entry name" value="HPPR"/>
    <property type="match status" value="1"/>
</dbReference>
<comment type="similarity">
    <text evidence="3">Belongs to the D-isomer specific 2-hydroxyacid dehydrogenase family.</text>
</comment>
<name>A0ABS7LY66_9HYPH</name>
<dbReference type="Pfam" id="PF02826">
    <property type="entry name" value="2-Hacid_dh_C"/>
    <property type="match status" value="1"/>
</dbReference>
<dbReference type="RefSeq" id="WP_222139420.1">
    <property type="nucleotide sequence ID" value="NZ_JAILYI010000008.1"/>
</dbReference>
<dbReference type="SUPFAM" id="SSF52283">
    <property type="entry name" value="Formate/glycerate dehydrogenase catalytic domain-like"/>
    <property type="match status" value="1"/>
</dbReference>
<dbReference type="SUPFAM" id="SSF51735">
    <property type="entry name" value="NAD(P)-binding Rossmann-fold domains"/>
    <property type="match status" value="1"/>
</dbReference>
<protein>
    <submittedName>
        <fullName evidence="6">2-hydroxyacid dehydrogenase</fullName>
    </submittedName>
</protein>
<dbReference type="InterPro" id="IPR006140">
    <property type="entry name" value="D-isomer_DH_NAD-bd"/>
</dbReference>
<dbReference type="Proteomes" id="UP000733858">
    <property type="component" value="Unassembled WGS sequence"/>
</dbReference>
<dbReference type="InterPro" id="IPR050223">
    <property type="entry name" value="D-isomer_2-hydroxyacid_DH"/>
</dbReference>
<dbReference type="Pfam" id="PF00389">
    <property type="entry name" value="2-Hacid_dh"/>
    <property type="match status" value="1"/>
</dbReference>
<evidence type="ECO:0000256" key="3">
    <source>
        <dbReference type="RuleBase" id="RU003719"/>
    </source>
</evidence>
<evidence type="ECO:0000256" key="2">
    <source>
        <dbReference type="ARBA" id="ARBA00023027"/>
    </source>
</evidence>
<feature type="domain" description="D-isomer specific 2-hydroxyacid dehydrogenase NAD-binding" evidence="5">
    <location>
        <begin position="106"/>
        <end position="280"/>
    </location>
</feature>
<evidence type="ECO:0000259" key="4">
    <source>
        <dbReference type="Pfam" id="PF00389"/>
    </source>
</evidence>
<proteinExistence type="inferred from homology"/>
<dbReference type="PANTHER" id="PTHR10996">
    <property type="entry name" value="2-HYDROXYACID DEHYDROGENASE-RELATED"/>
    <property type="match status" value="1"/>
</dbReference>
<dbReference type="InterPro" id="IPR006139">
    <property type="entry name" value="D-isomer_2_OHA_DH_cat_dom"/>
</dbReference>
<keyword evidence="7" id="KW-1185">Reference proteome</keyword>
<dbReference type="PANTHER" id="PTHR10996:SF178">
    <property type="entry name" value="2-HYDROXYACID DEHYDROGENASE YGL185C-RELATED"/>
    <property type="match status" value="1"/>
</dbReference>
<evidence type="ECO:0000313" key="6">
    <source>
        <dbReference type="EMBL" id="MBY4629795.1"/>
    </source>
</evidence>
<accession>A0ABS7LY66</accession>
<reference evidence="6 7" key="1">
    <citation type="submission" date="2021-08" db="EMBL/GenBank/DDBJ databases">
        <title>Rhizobium croatiense sp. nov. and Rhizobium redzepovicii sp. nov., two new species isolated from nodules of Phaseolus vulgaris in Croatia.</title>
        <authorList>
            <person name="Rajnovic I."/>
            <person name="Ramirez-Bahena M.H."/>
            <person name="Kajic S."/>
            <person name="Igual M.J."/>
            <person name="Peix A."/>
            <person name="Velazquez E."/>
            <person name="Sikora S."/>
        </authorList>
    </citation>
    <scope>NUCLEOTIDE SEQUENCE [LARGE SCALE GENOMIC DNA]</scope>
    <source>
        <strain evidence="6 7">13T</strain>
    </source>
</reference>
<keyword evidence="1 3" id="KW-0560">Oxidoreductase</keyword>
<organism evidence="6 7">
    <name type="scientific">Rhizobium croatiense</name>
    <dbReference type="NCBI Taxonomy" id="2867516"/>
    <lineage>
        <taxon>Bacteria</taxon>
        <taxon>Pseudomonadati</taxon>
        <taxon>Pseudomonadota</taxon>
        <taxon>Alphaproteobacteria</taxon>
        <taxon>Hyphomicrobiales</taxon>
        <taxon>Rhizobiaceae</taxon>
        <taxon>Rhizobium/Agrobacterium group</taxon>
        <taxon>Rhizobium</taxon>
    </lineage>
</organism>
<gene>
    <name evidence="6" type="ORF">K6M89_10800</name>
</gene>
<dbReference type="Gene3D" id="3.40.50.720">
    <property type="entry name" value="NAD(P)-binding Rossmann-like Domain"/>
    <property type="match status" value="2"/>
</dbReference>
<feature type="domain" description="D-isomer specific 2-hydroxyacid dehydrogenase catalytic" evidence="4">
    <location>
        <begin position="10"/>
        <end position="311"/>
    </location>
</feature>
<comment type="caution">
    <text evidence="6">The sequence shown here is derived from an EMBL/GenBank/DDBJ whole genome shotgun (WGS) entry which is preliminary data.</text>
</comment>
<dbReference type="EMBL" id="JAILYJ010000005">
    <property type="protein sequence ID" value="MBY4629795.1"/>
    <property type="molecule type" value="Genomic_DNA"/>
</dbReference>
<dbReference type="InterPro" id="IPR036291">
    <property type="entry name" value="NAD(P)-bd_dom_sf"/>
</dbReference>
<evidence type="ECO:0000259" key="5">
    <source>
        <dbReference type="Pfam" id="PF02826"/>
    </source>
</evidence>
<evidence type="ECO:0000256" key="1">
    <source>
        <dbReference type="ARBA" id="ARBA00023002"/>
    </source>
</evidence>
<keyword evidence="2" id="KW-0520">NAD</keyword>